<keyword evidence="5" id="KW-0694">RNA-binding</keyword>
<dbReference type="AlphaFoldDB" id="A0A6C0H7D0"/>
<dbReference type="InterPro" id="IPR011907">
    <property type="entry name" value="RNase_III"/>
</dbReference>
<dbReference type="Gene3D" id="1.10.1520.10">
    <property type="entry name" value="Ribonuclease III domain"/>
    <property type="match status" value="1"/>
</dbReference>
<dbReference type="SMART" id="SM00535">
    <property type="entry name" value="RIBOc"/>
    <property type="match status" value="1"/>
</dbReference>
<organism evidence="8">
    <name type="scientific">viral metagenome</name>
    <dbReference type="NCBI Taxonomy" id="1070528"/>
    <lineage>
        <taxon>unclassified sequences</taxon>
        <taxon>metagenomes</taxon>
        <taxon>organismal metagenomes</taxon>
    </lineage>
</organism>
<keyword evidence="4" id="KW-0378">Hydrolase</keyword>
<dbReference type="PANTHER" id="PTHR11207">
    <property type="entry name" value="RIBONUCLEASE III"/>
    <property type="match status" value="1"/>
</dbReference>
<evidence type="ECO:0000259" key="6">
    <source>
        <dbReference type="PROSITE" id="PS50137"/>
    </source>
</evidence>
<dbReference type="PANTHER" id="PTHR11207:SF0">
    <property type="entry name" value="RIBONUCLEASE 3"/>
    <property type="match status" value="1"/>
</dbReference>
<evidence type="ECO:0000256" key="5">
    <source>
        <dbReference type="ARBA" id="ARBA00022884"/>
    </source>
</evidence>
<keyword evidence="3" id="KW-0255">Endonuclease</keyword>
<dbReference type="HAMAP" id="MF_00104">
    <property type="entry name" value="RNase_III"/>
    <property type="match status" value="1"/>
</dbReference>
<dbReference type="SUPFAM" id="SSF54768">
    <property type="entry name" value="dsRNA-binding domain-like"/>
    <property type="match status" value="1"/>
</dbReference>
<evidence type="ECO:0000313" key="8">
    <source>
        <dbReference type="EMBL" id="QHT76458.1"/>
    </source>
</evidence>
<dbReference type="Pfam" id="PF00035">
    <property type="entry name" value="dsrm"/>
    <property type="match status" value="1"/>
</dbReference>
<dbReference type="GO" id="GO:0005634">
    <property type="term" value="C:nucleus"/>
    <property type="evidence" value="ECO:0007669"/>
    <property type="project" value="TreeGrafter"/>
</dbReference>
<sequence length="297" mass="35388">MELDTNNNDSEIHIPYNINNILITEKDIISILNKYDVNITKINKIEYIQQAFVHKSYCKKKYNYSENILNNMKLEINNDKLLDLFDNNNERLEYLGDRVLKLCISMYLYFRYPNQEEGFMTRLQTKIEDKYNLAFISRELELEKYFIINRQIEIINGRNLDKLHEDMFESLIGGLFLSNGFDLCLLFISNLLDSLVDYSEKLYCDNNYKDHLLRMYHQHKWDCPKYELIEFTGEPHKRKFTLGVRDVNNNFIGYGIGTSKKDAEQKASKMALIKLGYLNNDQYTEEDIYYPNLNNNL</sequence>
<dbReference type="GO" id="GO:0010468">
    <property type="term" value="P:regulation of gene expression"/>
    <property type="evidence" value="ECO:0007669"/>
    <property type="project" value="TreeGrafter"/>
</dbReference>
<protein>
    <recommendedName>
        <fullName evidence="9">RNase III domain-containing protein</fullName>
    </recommendedName>
</protein>
<dbReference type="PROSITE" id="PS50142">
    <property type="entry name" value="RNASE_3_2"/>
    <property type="match status" value="1"/>
</dbReference>
<dbReference type="SMART" id="SM00358">
    <property type="entry name" value="DSRM"/>
    <property type="match status" value="1"/>
</dbReference>
<name>A0A6C0H7D0_9ZZZZ</name>
<dbReference type="InterPro" id="IPR036389">
    <property type="entry name" value="RNase_III_sf"/>
</dbReference>
<comment type="similarity">
    <text evidence="1">Belongs to the ribonuclease III family.</text>
</comment>
<dbReference type="SUPFAM" id="SSF69065">
    <property type="entry name" value="RNase III domain-like"/>
    <property type="match status" value="1"/>
</dbReference>
<dbReference type="EMBL" id="MN739896">
    <property type="protein sequence ID" value="QHT76458.1"/>
    <property type="molecule type" value="Genomic_DNA"/>
</dbReference>
<evidence type="ECO:0000256" key="1">
    <source>
        <dbReference type="ARBA" id="ARBA00010183"/>
    </source>
</evidence>
<accession>A0A6C0H7D0</accession>
<dbReference type="GO" id="GO:0003725">
    <property type="term" value="F:double-stranded RNA binding"/>
    <property type="evidence" value="ECO:0007669"/>
    <property type="project" value="TreeGrafter"/>
</dbReference>
<evidence type="ECO:0008006" key="9">
    <source>
        <dbReference type="Google" id="ProtNLM"/>
    </source>
</evidence>
<reference evidence="8" key="1">
    <citation type="journal article" date="2020" name="Nature">
        <title>Giant virus diversity and host interactions through global metagenomics.</title>
        <authorList>
            <person name="Schulz F."/>
            <person name="Roux S."/>
            <person name="Paez-Espino D."/>
            <person name="Jungbluth S."/>
            <person name="Walsh D.A."/>
            <person name="Denef V.J."/>
            <person name="McMahon K.D."/>
            <person name="Konstantinidis K.T."/>
            <person name="Eloe-Fadrosh E.A."/>
            <person name="Kyrpides N.C."/>
            <person name="Woyke T."/>
        </authorList>
    </citation>
    <scope>NUCLEOTIDE SEQUENCE</scope>
    <source>
        <strain evidence="8">GVMAG-M-3300023179-82</strain>
    </source>
</reference>
<dbReference type="CDD" id="cd00593">
    <property type="entry name" value="RIBOc"/>
    <property type="match status" value="1"/>
</dbReference>
<evidence type="ECO:0000259" key="7">
    <source>
        <dbReference type="PROSITE" id="PS50142"/>
    </source>
</evidence>
<keyword evidence="2" id="KW-0540">Nuclease</keyword>
<dbReference type="PROSITE" id="PS50137">
    <property type="entry name" value="DS_RBD"/>
    <property type="match status" value="1"/>
</dbReference>
<proteinExistence type="inferred from homology"/>
<dbReference type="InterPro" id="IPR000999">
    <property type="entry name" value="RNase_III_dom"/>
</dbReference>
<evidence type="ECO:0000256" key="2">
    <source>
        <dbReference type="ARBA" id="ARBA00022722"/>
    </source>
</evidence>
<feature type="domain" description="RNase III" evidence="7">
    <location>
        <begin position="28"/>
        <end position="180"/>
    </location>
</feature>
<dbReference type="InterPro" id="IPR014720">
    <property type="entry name" value="dsRBD_dom"/>
</dbReference>
<dbReference type="PROSITE" id="PS00517">
    <property type="entry name" value="RNASE_3_1"/>
    <property type="match status" value="1"/>
</dbReference>
<dbReference type="Pfam" id="PF14622">
    <property type="entry name" value="Ribonucleas_3_3"/>
    <property type="match status" value="1"/>
</dbReference>
<dbReference type="GO" id="GO:0006364">
    <property type="term" value="P:rRNA processing"/>
    <property type="evidence" value="ECO:0007669"/>
    <property type="project" value="InterPro"/>
</dbReference>
<dbReference type="GO" id="GO:0004525">
    <property type="term" value="F:ribonuclease III activity"/>
    <property type="evidence" value="ECO:0007669"/>
    <property type="project" value="InterPro"/>
</dbReference>
<evidence type="ECO:0000256" key="3">
    <source>
        <dbReference type="ARBA" id="ARBA00022759"/>
    </source>
</evidence>
<dbReference type="Gene3D" id="3.30.160.20">
    <property type="match status" value="1"/>
</dbReference>
<evidence type="ECO:0000256" key="4">
    <source>
        <dbReference type="ARBA" id="ARBA00022801"/>
    </source>
</evidence>
<dbReference type="CDD" id="cd10845">
    <property type="entry name" value="DSRM_RNAse_III_family"/>
    <property type="match status" value="1"/>
</dbReference>
<feature type="domain" description="DRBM" evidence="6">
    <location>
        <begin position="207"/>
        <end position="277"/>
    </location>
</feature>